<dbReference type="Pfam" id="PF01266">
    <property type="entry name" value="DAO"/>
    <property type="match status" value="2"/>
</dbReference>
<dbReference type="GO" id="GO:0019478">
    <property type="term" value="P:D-amino acid catabolic process"/>
    <property type="evidence" value="ECO:0007669"/>
    <property type="project" value="TreeGrafter"/>
</dbReference>
<evidence type="ECO:0000256" key="7">
    <source>
        <dbReference type="ARBA" id="ARBA00039751"/>
    </source>
</evidence>
<keyword evidence="3" id="KW-0285">Flavoprotein</keyword>
<evidence type="ECO:0000313" key="11">
    <source>
        <dbReference type="EMBL" id="GGK88588.1"/>
    </source>
</evidence>
<evidence type="ECO:0000259" key="10">
    <source>
        <dbReference type="Pfam" id="PF01266"/>
    </source>
</evidence>
<evidence type="ECO:0000256" key="1">
    <source>
        <dbReference type="ARBA" id="ARBA00001974"/>
    </source>
</evidence>
<evidence type="ECO:0000256" key="4">
    <source>
        <dbReference type="ARBA" id="ARBA00022827"/>
    </source>
</evidence>
<dbReference type="PIRSF" id="PIRSF000189">
    <property type="entry name" value="D-aa_oxidase"/>
    <property type="match status" value="1"/>
</dbReference>
<evidence type="ECO:0000256" key="9">
    <source>
        <dbReference type="PIRSR" id="PIRSR000189-1"/>
    </source>
</evidence>
<protein>
    <recommendedName>
        <fullName evidence="7">D-amino-acid oxidase</fullName>
        <ecNumber evidence="6">1.4.3.3</ecNumber>
    </recommendedName>
</protein>
<sequence length="279" mass="29408">MNRRDDDEIVVLGAGVIGLTTAVTLAESGRPVTVRATGQGAHTTSYAAGATWSLYLVEQSDRVRTWGAATLDELRRLASMPGTGVALVDGVEGGERRTAPVVDMPTYLTYLTDRARQAGVVVDIRPADRPDVAPRVVNCTGAGARELVRDDTVTAVRGQVVVVENPGITEFFVDDGDPPVYWFPHGGTVLLGGTAQHDVVDTTPDPDTAAAIVARCARVEPRFAGARVVGHRVGLRPTRPTVRLEAERLGDSLIVHNYGHGGAGVTLSWACAAEAAALL</sequence>
<reference evidence="11" key="2">
    <citation type="submission" date="2020-09" db="EMBL/GenBank/DDBJ databases">
        <authorList>
            <person name="Sun Q."/>
            <person name="Zhou Y."/>
        </authorList>
    </citation>
    <scope>NUCLEOTIDE SEQUENCE</scope>
    <source>
        <strain evidence="11">CGMCC 4.7299</strain>
    </source>
</reference>
<feature type="binding site" evidence="9">
    <location>
        <begin position="44"/>
        <end position="45"/>
    </location>
    <ligand>
        <name>FAD</name>
        <dbReference type="ChEBI" id="CHEBI:57692"/>
    </ligand>
</feature>
<evidence type="ECO:0000256" key="3">
    <source>
        <dbReference type="ARBA" id="ARBA00022630"/>
    </source>
</evidence>
<dbReference type="GO" id="GO:0003884">
    <property type="term" value="F:D-amino-acid oxidase activity"/>
    <property type="evidence" value="ECO:0007669"/>
    <property type="project" value="UniProtKB-EC"/>
</dbReference>
<feature type="binding site" evidence="9">
    <location>
        <position position="181"/>
    </location>
    <ligand>
        <name>D-dopa</name>
        <dbReference type="ChEBI" id="CHEBI:149689"/>
    </ligand>
</feature>
<evidence type="ECO:0000256" key="8">
    <source>
        <dbReference type="ARBA" id="ARBA00049547"/>
    </source>
</evidence>
<feature type="binding site" evidence="9">
    <location>
        <position position="236"/>
    </location>
    <ligand>
        <name>D-dopa</name>
        <dbReference type="ChEBI" id="CHEBI:149689"/>
    </ligand>
</feature>
<dbReference type="EMBL" id="BMMX01000007">
    <property type="protein sequence ID" value="GGK88588.1"/>
    <property type="molecule type" value="Genomic_DNA"/>
</dbReference>
<organism evidence="11 12">
    <name type="scientific">Mangrovihabitans endophyticus</name>
    <dbReference type="NCBI Taxonomy" id="1751298"/>
    <lineage>
        <taxon>Bacteria</taxon>
        <taxon>Bacillati</taxon>
        <taxon>Actinomycetota</taxon>
        <taxon>Actinomycetes</taxon>
        <taxon>Micromonosporales</taxon>
        <taxon>Micromonosporaceae</taxon>
        <taxon>Mangrovihabitans</taxon>
    </lineage>
</organism>
<feature type="domain" description="FAD dependent oxidoreductase" evidence="10">
    <location>
        <begin position="9"/>
        <end position="80"/>
    </location>
</feature>
<evidence type="ECO:0000313" key="12">
    <source>
        <dbReference type="Proteomes" id="UP000656042"/>
    </source>
</evidence>
<dbReference type="Proteomes" id="UP000656042">
    <property type="component" value="Unassembled WGS sequence"/>
</dbReference>
<feature type="binding site" evidence="9">
    <location>
        <position position="262"/>
    </location>
    <ligand>
        <name>D-dopa</name>
        <dbReference type="ChEBI" id="CHEBI:149689"/>
    </ligand>
</feature>
<dbReference type="GO" id="GO:0005737">
    <property type="term" value="C:cytoplasm"/>
    <property type="evidence" value="ECO:0007669"/>
    <property type="project" value="TreeGrafter"/>
</dbReference>
<evidence type="ECO:0000256" key="6">
    <source>
        <dbReference type="ARBA" id="ARBA00039101"/>
    </source>
</evidence>
<comment type="caution">
    <text evidence="11">The sequence shown here is derived from an EMBL/GenBank/DDBJ whole genome shotgun (WGS) entry which is preliminary data.</text>
</comment>
<keyword evidence="4 9" id="KW-0274">FAD</keyword>
<name>A0A8J3FP15_9ACTN</name>
<dbReference type="PANTHER" id="PTHR11530">
    <property type="entry name" value="D-AMINO ACID OXIDASE"/>
    <property type="match status" value="1"/>
</dbReference>
<evidence type="ECO:0000256" key="2">
    <source>
        <dbReference type="ARBA" id="ARBA00006730"/>
    </source>
</evidence>
<dbReference type="EC" id="1.4.3.3" evidence="6"/>
<dbReference type="GO" id="GO:0071949">
    <property type="term" value="F:FAD binding"/>
    <property type="evidence" value="ECO:0007669"/>
    <property type="project" value="InterPro"/>
</dbReference>
<dbReference type="PANTHER" id="PTHR11530:SF11">
    <property type="entry name" value="D-ASPARTATE OXIDASE"/>
    <property type="match status" value="1"/>
</dbReference>
<comment type="cofactor">
    <cofactor evidence="1 9">
        <name>FAD</name>
        <dbReference type="ChEBI" id="CHEBI:57692"/>
    </cofactor>
</comment>
<keyword evidence="5" id="KW-0560">Oxidoreductase</keyword>
<dbReference type="InterPro" id="IPR006076">
    <property type="entry name" value="FAD-dep_OxRdtase"/>
</dbReference>
<evidence type="ECO:0000256" key="5">
    <source>
        <dbReference type="ARBA" id="ARBA00023002"/>
    </source>
</evidence>
<dbReference type="SUPFAM" id="SSF51971">
    <property type="entry name" value="Nucleotide-binding domain"/>
    <property type="match status" value="1"/>
</dbReference>
<reference evidence="11" key="1">
    <citation type="journal article" date="2014" name="Int. J. Syst. Evol. Microbiol.">
        <title>Complete genome sequence of Corynebacterium casei LMG S-19264T (=DSM 44701T), isolated from a smear-ripened cheese.</title>
        <authorList>
            <consortium name="US DOE Joint Genome Institute (JGI-PGF)"/>
            <person name="Walter F."/>
            <person name="Albersmeier A."/>
            <person name="Kalinowski J."/>
            <person name="Ruckert C."/>
        </authorList>
    </citation>
    <scope>NUCLEOTIDE SEQUENCE</scope>
    <source>
        <strain evidence="11">CGMCC 4.7299</strain>
    </source>
</reference>
<gene>
    <name evidence="11" type="ORF">GCM10012284_23330</name>
</gene>
<accession>A0A8J3FP15</accession>
<keyword evidence="12" id="KW-1185">Reference proteome</keyword>
<comment type="similarity">
    <text evidence="2">Belongs to the DAMOX/DASOX family.</text>
</comment>
<feature type="domain" description="FAD dependent oxidoreductase" evidence="10">
    <location>
        <begin position="103"/>
        <end position="278"/>
    </location>
</feature>
<dbReference type="RefSeq" id="WP_189079173.1">
    <property type="nucleotide sequence ID" value="NZ_BMMX01000007.1"/>
</dbReference>
<dbReference type="AlphaFoldDB" id="A0A8J3FP15"/>
<feature type="binding site" evidence="9">
    <location>
        <begin position="261"/>
        <end position="266"/>
    </location>
    <ligand>
        <name>FAD</name>
        <dbReference type="ChEBI" id="CHEBI:57692"/>
    </ligand>
</feature>
<dbReference type="InterPro" id="IPR023209">
    <property type="entry name" value="DAO"/>
</dbReference>
<feature type="binding site" evidence="9">
    <location>
        <position position="140"/>
    </location>
    <ligand>
        <name>FAD</name>
        <dbReference type="ChEBI" id="CHEBI:57692"/>
    </ligand>
</feature>
<proteinExistence type="inferred from homology"/>
<dbReference type="Gene3D" id="3.40.50.720">
    <property type="entry name" value="NAD(P)-binding Rossmann-like Domain"/>
    <property type="match status" value="2"/>
</dbReference>
<comment type="catalytic activity">
    <reaction evidence="8">
        <text>a D-alpha-amino acid + O2 + H2O = a 2-oxocarboxylate + H2O2 + NH4(+)</text>
        <dbReference type="Rhea" id="RHEA:21816"/>
        <dbReference type="ChEBI" id="CHEBI:15377"/>
        <dbReference type="ChEBI" id="CHEBI:15379"/>
        <dbReference type="ChEBI" id="CHEBI:16240"/>
        <dbReference type="ChEBI" id="CHEBI:28938"/>
        <dbReference type="ChEBI" id="CHEBI:35179"/>
        <dbReference type="ChEBI" id="CHEBI:59871"/>
        <dbReference type="EC" id="1.4.3.3"/>
    </reaction>
    <physiologicalReaction direction="left-to-right" evidence="8">
        <dbReference type="Rhea" id="RHEA:21817"/>
    </physiologicalReaction>
</comment>
<dbReference type="SUPFAM" id="SSF54373">
    <property type="entry name" value="FAD-linked reductases, C-terminal domain"/>
    <property type="match status" value="1"/>
</dbReference>